<keyword evidence="3" id="KW-1185">Reference proteome</keyword>
<dbReference type="Gene3D" id="6.10.140.1630">
    <property type="match status" value="1"/>
</dbReference>
<reference evidence="2 3" key="1">
    <citation type="submission" date="2016-04" db="EMBL/GenBank/DDBJ databases">
        <title>ATOL: Assembling a taxonomically balanced genome-scale reconstruction of the evolutionary history of the Enterobacteriaceae.</title>
        <authorList>
            <person name="Plunkett G.III."/>
            <person name="Neeno-Eckwall E.C."/>
            <person name="Glasner J.D."/>
            <person name="Perna N.T."/>
        </authorList>
    </citation>
    <scope>NUCLEOTIDE SEQUENCE [LARGE SCALE GENOMIC DNA]</scope>
    <source>
        <strain evidence="2 3">ATCC 51605</strain>
    </source>
</reference>
<evidence type="ECO:0000256" key="1">
    <source>
        <dbReference type="SAM" id="MobiDB-lite"/>
    </source>
</evidence>
<organism evidence="2 3">
    <name type="scientific">Buttiauxella brennerae ATCC 51605</name>
    <dbReference type="NCBI Taxonomy" id="1354251"/>
    <lineage>
        <taxon>Bacteria</taxon>
        <taxon>Pseudomonadati</taxon>
        <taxon>Pseudomonadota</taxon>
        <taxon>Gammaproteobacteria</taxon>
        <taxon>Enterobacterales</taxon>
        <taxon>Enterobacteriaceae</taxon>
        <taxon>Buttiauxella</taxon>
    </lineage>
</organism>
<sequence>MMAKKYLDERGQFTEPAGGSGTVTSDQITDATTVGKSVLTAADAAAARTAIGAVAIGTTGATAMAGNKIPTATERGGVLQQTAVTDAAAAPTQQDFNGLLAKLRTAGILAT</sequence>
<accession>A0A1B7IQH2</accession>
<protein>
    <recommendedName>
        <fullName evidence="4">Head fiber protein</fullName>
    </recommendedName>
</protein>
<comment type="caution">
    <text evidence="2">The sequence shown here is derived from an EMBL/GenBank/DDBJ whole genome shotgun (WGS) entry which is preliminary data.</text>
</comment>
<feature type="region of interest" description="Disordered" evidence="1">
    <location>
        <begin position="1"/>
        <end position="26"/>
    </location>
</feature>
<evidence type="ECO:0008006" key="4">
    <source>
        <dbReference type="Google" id="ProtNLM"/>
    </source>
</evidence>
<dbReference type="Proteomes" id="UP000078410">
    <property type="component" value="Unassembled WGS sequence"/>
</dbReference>
<proteinExistence type="predicted"/>
<dbReference type="PATRIC" id="fig|1354251.4.peg.1946"/>
<evidence type="ECO:0000313" key="3">
    <source>
        <dbReference type="Proteomes" id="UP000078410"/>
    </source>
</evidence>
<gene>
    <name evidence="2" type="ORF">M975_1885</name>
</gene>
<dbReference type="EMBL" id="LXER01000017">
    <property type="protein sequence ID" value="OAT31993.1"/>
    <property type="molecule type" value="Genomic_DNA"/>
</dbReference>
<name>A0A1B7IQH2_9ENTR</name>
<evidence type="ECO:0000313" key="2">
    <source>
        <dbReference type="EMBL" id="OAT31993.1"/>
    </source>
</evidence>
<feature type="compositionally biased region" description="Basic and acidic residues" evidence="1">
    <location>
        <begin position="1"/>
        <end position="12"/>
    </location>
</feature>
<dbReference type="AlphaFoldDB" id="A0A1B7IQH2"/>